<dbReference type="PANTHER" id="PTHR46173:SF1">
    <property type="entry name" value="CCA TRNA NUCLEOTIDYLTRANSFERASE 1, MITOCHONDRIAL"/>
    <property type="match status" value="1"/>
</dbReference>
<dbReference type="AlphaFoldDB" id="A0AAJ1U746"/>
<dbReference type="PANTHER" id="PTHR46173">
    <property type="entry name" value="CCA TRNA NUCLEOTIDYLTRANSFERASE 1, MITOCHONDRIAL"/>
    <property type="match status" value="1"/>
</dbReference>
<dbReference type="Pfam" id="PF12627">
    <property type="entry name" value="PolyA_pol_RNAbd"/>
    <property type="match status" value="1"/>
</dbReference>
<dbReference type="Pfam" id="PF01743">
    <property type="entry name" value="PolyA_pol"/>
    <property type="match status" value="1"/>
</dbReference>
<dbReference type="InterPro" id="IPR043519">
    <property type="entry name" value="NT_sf"/>
</dbReference>
<feature type="domain" description="Poly A polymerase head" evidence="9">
    <location>
        <begin position="29"/>
        <end position="149"/>
    </location>
</feature>
<keyword evidence="6" id="KW-0547">Nucleotide-binding</keyword>
<reference evidence="11" key="2">
    <citation type="submission" date="2023-04" db="EMBL/GenBank/DDBJ databases">
        <title>'Rhodoalgimonas zhirmunskyi' gen. nov., isolated from a red alga.</title>
        <authorList>
            <person name="Nedashkovskaya O.I."/>
            <person name="Otstavnykh N.Y."/>
            <person name="Bystritskaya E.P."/>
            <person name="Balabanova L.A."/>
            <person name="Isaeva M.P."/>
        </authorList>
    </citation>
    <scope>NUCLEOTIDE SEQUENCE</scope>
    <source>
        <strain evidence="11">10Alg 79</strain>
    </source>
</reference>
<dbReference type="CDD" id="cd05398">
    <property type="entry name" value="NT_ClassII-CCAase"/>
    <property type="match status" value="1"/>
</dbReference>
<organism evidence="11 12">
    <name type="scientific">Rhodalgimonas zhirmunskyi</name>
    <dbReference type="NCBI Taxonomy" id="2964767"/>
    <lineage>
        <taxon>Bacteria</taxon>
        <taxon>Pseudomonadati</taxon>
        <taxon>Pseudomonadota</taxon>
        <taxon>Alphaproteobacteria</taxon>
        <taxon>Rhodobacterales</taxon>
        <taxon>Roseobacteraceae</taxon>
        <taxon>Rhodalgimonas</taxon>
    </lineage>
</organism>
<dbReference type="SUPFAM" id="SSF81891">
    <property type="entry name" value="Poly A polymerase C-terminal region-like"/>
    <property type="match status" value="1"/>
</dbReference>
<keyword evidence="5" id="KW-0479">Metal-binding</keyword>
<dbReference type="InterPro" id="IPR032828">
    <property type="entry name" value="PolyA_RNA-bd"/>
</dbReference>
<evidence type="ECO:0000256" key="3">
    <source>
        <dbReference type="ARBA" id="ARBA00022694"/>
    </source>
</evidence>
<keyword evidence="3" id="KW-0819">tRNA processing</keyword>
<dbReference type="GO" id="GO:0008033">
    <property type="term" value="P:tRNA processing"/>
    <property type="evidence" value="ECO:0007669"/>
    <property type="project" value="UniProtKB-KW"/>
</dbReference>
<gene>
    <name evidence="11" type="ORF">NOI20_08945</name>
</gene>
<evidence type="ECO:0000256" key="6">
    <source>
        <dbReference type="ARBA" id="ARBA00022741"/>
    </source>
</evidence>
<accession>A0AAJ1U746</accession>
<name>A0AAJ1U746_9RHOB</name>
<evidence type="ECO:0000256" key="7">
    <source>
        <dbReference type="ARBA" id="ARBA00022842"/>
    </source>
</evidence>
<dbReference type="Gene3D" id="1.10.3090.10">
    <property type="entry name" value="cca-adding enzyme, domain 2"/>
    <property type="match status" value="1"/>
</dbReference>
<evidence type="ECO:0000256" key="5">
    <source>
        <dbReference type="ARBA" id="ARBA00022723"/>
    </source>
</evidence>
<keyword evidence="2 8" id="KW-0808">Transferase</keyword>
<comment type="caution">
    <text evidence="11">The sequence shown here is derived from an EMBL/GenBank/DDBJ whole genome shotgun (WGS) entry which is preliminary data.</text>
</comment>
<reference evidence="11" key="1">
    <citation type="submission" date="2022-07" db="EMBL/GenBank/DDBJ databases">
        <authorList>
            <person name="Otstavnykh N."/>
            <person name="Isaeva M."/>
            <person name="Bystritskaya E."/>
        </authorList>
    </citation>
    <scope>NUCLEOTIDE SEQUENCE</scope>
    <source>
        <strain evidence="11">10Alg 79</strain>
    </source>
</reference>
<comment type="cofactor">
    <cofactor evidence="1">
        <name>Mg(2+)</name>
        <dbReference type="ChEBI" id="CHEBI:18420"/>
    </cofactor>
</comment>
<evidence type="ECO:0000259" key="10">
    <source>
        <dbReference type="Pfam" id="PF12627"/>
    </source>
</evidence>
<dbReference type="RefSeq" id="WP_317625843.1">
    <property type="nucleotide sequence ID" value="NZ_JANFFA010000002.1"/>
</dbReference>
<evidence type="ECO:0000256" key="2">
    <source>
        <dbReference type="ARBA" id="ARBA00022679"/>
    </source>
</evidence>
<dbReference type="Proteomes" id="UP001227162">
    <property type="component" value="Unassembled WGS sequence"/>
</dbReference>
<keyword evidence="4" id="KW-0548">Nucleotidyltransferase</keyword>
<evidence type="ECO:0000256" key="1">
    <source>
        <dbReference type="ARBA" id="ARBA00001946"/>
    </source>
</evidence>
<keyword evidence="12" id="KW-1185">Reference proteome</keyword>
<dbReference type="GO" id="GO:0016779">
    <property type="term" value="F:nucleotidyltransferase activity"/>
    <property type="evidence" value="ECO:0007669"/>
    <property type="project" value="UniProtKB-KW"/>
</dbReference>
<evidence type="ECO:0000313" key="11">
    <source>
        <dbReference type="EMBL" id="MDQ2094235.1"/>
    </source>
</evidence>
<dbReference type="GO" id="GO:0000166">
    <property type="term" value="F:nucleotide binding"/>
    <property type="evidence" value="ECO:0007669"/>
    <property type="project" value="UniProtKB-KW"/>
</dbReference>
<comment type="similarity">
    <text evidence="8">Belongs to the tRNA nucleotidyltransferase/poly(A) polymerase family.</text>
</comment>
<evidence type="ECO:0000313" key="12">
    <source>
        <dbReference type="Proteomes" id="UP001227162"/>
    </source>
</evidence>
<dbReference type="InterPro" id="IPR002646">
    <property type="entry name" value="PolA_pol_head_dom"/>
</dbReference>
<evidence type="ECO:0000256" key="4">
    <source>
        <dbReference type="ARBA" id="ARBA00022695"/>
    </source>
</evidence>
<dbReference type="GO" id="GO:0046872">
    <property type="term" value="F:metal ion binding"/>
    <property type="evidence" value="ECO:0007669"/>
    <property type="project" value="UniProtKB-KW"/>
</dbReference>
<feature type="domain" description="tRNA nucleotidyltransferase/poly(A) polymerase RNA and SrmB- binding" evidence="10">
    <location>
        <begin position="182"/>
        <end position="238"/>
    </location>
</feature>
<dbReference type="SUPFAM" id="SSF81301">
    <property type="entry name" value="Nucleotidyltransferase"/>
    <property type="match status" value="1"/>
</dbReference>
<keyword evidence="8" id="KW-0694">RNA-binding</keyword>
<dbReference type="GO" id="GO:0000049">
    <property type="term" value="F:tRNA binding"/>
    <property type="evidence" value="ECO:0007669"/>
    <property type="project" value="TreeGrafter"/>
</dbReference>
<dbReference type="PROSITE" id="PS51257">
    <property type="entry name" value="PROKAR_LIPOPROTEIN"/>
    <property type="match status" value="1"/>
</dbReference>
<evidence type="ECO:0000259" key="9">
    <source>
        <dbReference type="Pfam" id="PF01743"/>
    </source>
</evidence>
<keyword evidence="7" id="KW-0460">Magnesium</keyword>
<evidence type="ECO:0000256" key="8">
    <source>
        <dbReference type="RuleBase" id="RU003953"/>
    </source>
</evidence>
<sequence>MKVAGEWLSNSNTQAVCRALTGAGHQALFVGGCVRNALLGAPVSDIDIATDATPETVSNICKAAGFKVVPTGFEHGTVTVINGGIPHEITTFRHDVETDGRHATVAFSREVEDDARRRDFTMNALYADAMGQVIDPLGGLPDLESRRVRFIEDPAQRIEEDYLRILRFFRFHAWYGDDAEGLDPEGLAAIATHLDGLERLSRERVGAEVLKLLRAPDPAPSVAAMDASGVLPRILPGASPRGLGLLIHFEQQQGVDPDPLRRLAVLGGDEPSDLLRLSKKQSRTLSKLREGMASMTSATELGYRHGAQLARSILLLRAALFETPPQPSDFDMAELGAKSNFPIKPADLMPTLQGPDLGRRLAMLEQEWIASGFLLTREELLNRI</sequence>
<proteinExistence type="inferred from homology"/>
<protein>
    <submittedName>
        <fullName evidence="11">CCA tRNA nucleotidyltransferase</fullName>
    </submittedName>
</protein>
<dbReference type="InterPro" id="IPR050264">
    <property type="entry name" value="Bact_CCA-adding_enz_type3_sf"/>
</dbReference>
<dbReference type="EMBL" id="JANFFA010000002">
    <property type="protein sequence ID" value="MDQ2094235.1"/>
    <property type="molecule type" value="Genomic_DNA"/>
</dbReference>
<dbReference type="Gene3D" id="3.30.460.10">
    <property type="entry name" value="Beta Polymerase, domain 2"/>
    <property type="match status" value="1"/>
</dbReference>